<evidence type="ECO:0000259" key="2">
    <source>
        <dbReference type="Pfam" id="PF04443"/>
    </source>
</evidence>
<dbReference type="Proteomes" id="UP001204486">
    <property type="component" value="Unassembled WGS sequence"/>
</dbReference>
<dbReference type="GO" id="GO:0008218">
    <property type="term" value="P:bioluminescence"/>
    <property type="evidence" value="ECO:0007669"/>
    <property type="project" value="InterPro"/>
</dbReference>
<dbReference type="InterPro" id="IPR042099">
    <property type="entry name" value="ANL_N_sf"/>
</dbReference>
<evidence type="ECO:0000313" key="3">
    <source>
        <dbReference type="EMBL" id="MCP9600712.1"/>
    </source>
</evidence>
<dbReference type="EMBL" id="JANDWN010000036">
    <property type="protein sequence ID" value="MCP9600712.1"/>
    <property type="molecule type" value="Genomic_DNA"/>
</dbReference>
<organism evidence="3 4">
    <name type="scientific">Segatella copri</name>
    <dbReference type="NCBI Taxonomy" id="165179"/>
    <lineage>
        <taxon>Bacteria</taxon>
        <taxon>Pseudomonadati</taxon>
        <taxon>Bacteroidota</taxon>
        <taxon>Bacteroidia</taxon>
        <taxon>Bacteroidales</taxon>
        <taxon>Prevotellaceae</taxon>
        <taxon>Segatella</taxon>
    </lineage>
</organism>
<name>A0AAW5ISX8_9BACT</name>
<gene>
    <name evidence="3" type="ORF">NNC55_12230</name>
</gene>
<protein>
    <submittedName>
        <fullName evidence="3">Acyl-CoA reductase</fullName>
    </submittedName>
</protein>
<sequence>MNEEKSSFMDQLFTEPVYSDSPQTGALFLKALQEELIFHYEHNDMYRQFCNRKGFDPHAELNDIKQIPPVAVSVFKNLGYGLASVPKEDIKLRLQSSATSGTPSTVVVDKITSKRQAKAMVKVMQEFIGKDRKPFLVMDIDPRSEFRSLLGARFAAITGYLNFASKSGFFLKAKNGVSYFDIDAIKEYLTTIPSDQPVVVFGFTYIMYSNVLKAILAKGEKIQLPKGSKIIHIGGWKKLEAEKVEKSLFNQQLADGFGIDPTDVIDIYGFTEQMGLNYPDCPCGCKHTSAYVNVLVRDVVTREVLPAGKEGMMEFVTPIPHSYPGNVVLTDDMGIIEKDPCPYGRPGTRFRITGRMKKAEVRGCGDILSAKLTFNAKTAKMGEEDNHLEVQYYKGDIAEGDGITQMQSIIDGLNAQNEWLRSQPVEAIIGLIGMAAKTWLSDTKFRFLKDKGLLFLSQWCDERHLKQVALDGLRGNLKYADTFLPCHDSDKHLMKANARGLCCHWMAGNVQILGMFALVQCMLTKNTNLIKVAAKDGGVFATLMSAFEGLEYTTSDGYTIKGDDLVKTVGVVYFSRHAVKLGELMSKSSKVRIAWGGKEAVETVAGYPSSIDCETVVFGPKLSYAVIAKEALASEQDAKKLARRVSVDVSIFDQAGCASPHNLYIERGGEVSPERFCEILAEAFPKTEIQIPKPTVSPEQISAIHSIRGVYDFKGKVWGSSTMSWSILLSDEKNTELGKPVYSRALMVHEVDDINQSLDLIEDYIQTIGIEAPQDKAIAFANKATEKGVARLPKIGRMLNFEMPWDGVFLIDRLVRWNTLFGPLI</sequence>
<dbReference type="RefSeq" id="WP_254974638.1">
    <property type="nucleotide sequence ID" value="NZ_JANDWK010000033.1"/>
</dbReference>
<feature type="domain" description="Acyl-protein synthetase LuxE" evidence="2">
    <location>
        <begin position="15"/>
        <end position="373"/>
    </location>
</feature>
<accession>A0AAW5ISX8</accession>
<evidence type="ECO:0000313" key="4">
    <source>
        <dbReference type="Proteomes" id="UP001204486"/>
    </source>
</evidence>
<dbReference type="GO" id="GO:0003995">
    <property type="term" value="F:acyl-CoA dehydrogenase activity"/>
    <property type="evidence" value="ECO:0007669"/>
    <property type="project" value="InterPro"/>
</dbReference>
<dbReference type="GO" id="GO:0047474">
    <property type="term" value="F:long-chain fatty acid--protein ligase activity"/>
    <property type="evidence" value="ECO:0007669"/>
    <property type="project" value="InterPro"/>
</dbReference>
<keyword evidence="1" id="KW-0521">NADP</keyword>
<dbReference type="InterPro" id="IPR008670">
    <property type="entry name" value="CoA_reduct_LuxC"/>
</dbReference>
<dbReference type="Gene3D" id="3.40.50.12780">
    <property type="entry name" value="N-terminal domain of ligase-like"/>
    <property type="match status" value="1"/>
</dbReference>
<dbReference type="InterPro" id="IPR007534">
    <property type="entry name" value="LuxE"/>
</dbReference>
<reference evidence="3" key="1">
    <citation type="submission" date="2022-07" db="EMBL/GenBank/DDBJ databases">
        <title>Prevotella copri.</title>
        <authorList>
            <person name="Yang C."/>
        </authorList>
    </citation>
    <scope>NUCLEOTIDE SEQUENCE</scope>
    <source>
        <strain evidence="3">HF1476</strain>
    </source>
</reference>
<dbReference type="Pfam" id="PF04443">
    <property type="entry name" value="LuxE"/>
    <property type="match status" value="1"/>
</dbReference>
<comment type="caution">
    <text evidence="3">The sequence shown here is derived from an EMBL/GenBank/DDBJ whole genome shotgun (WGS) entry which is preliminary data.</text>
</comment>
<dbReference type="Pfam" id="PF05893">
    <property type="entry name" value="LuxC"/>
    <property type="match status" value="1"/>
</dbReference>
<proteinExistence type="predicted"/>
<dbReference type="AlphaFoldDB" id="A0AAW5ISX8"/>
<evidence type="ECO:0000256" key="1">
    <source>
        <dbReference type="ARBA" id="ARBA00022857"/>
    </source>
</evidence>